<dbReference type="PANTHER" id="PTHR34339:SF1">
    <property type="entry name" value="STIMULATOR OF INTERFERON GENES PROTEIN"/>
    <property type="match status" value="1"/>
</dbReference>
<reference evidence="3 4" key="1">
    <citation type="submission" date="2024-03" db="EMBL/GenBank/DDBJ databases">
        <title>The genome assembly and annotation of the cricket Gryllus longicercus Weissman &amp; Gray.</title>
        <authorList>
            <person name="Szrajer S."/>
            <person name="Gray D."/>
            <person name="Ylla G."/>
        </authorList>
    </citation>
    <scope>NUCLEOTIDE SEQUENCE [LARGE SCALE GENOMIC DNA]</scope>
    <source>
        <strain evidence="3">DAG 2021-001</strain>
        <tissue evidence="3">Whole body minus gut</tissue>
    </source>
</reference>
<dbReference type="GO" id="GO:0061507">
    <property type="term" value="F:2',3'-cyclic GMP-AMP binding"/>
    <property type="evidence" value="ECO:0007669"/>
    <property type="project" value="TreeGrafter"/>
</dbReference>
<feature type="transmembrane region" description="Helical" evidence="1">
    <location>
        <begin position="103"/>
        <end position="126"/>
    </location>
</feature>
<dbReference type="GO" id="GO:0061709">
    <property type="term" value="P:reticulophagy"/>
    <property type="evidence" value="ECO:0007669"/>
    <property type="project" value="TreeGrafter"/>
</dbReference>
<evidence type="ECO:0000313" key="4">
    <source>
        <dbReference type="Proteomes" id="UP001378592"/>
    </source>
</evidence>
<dbReference type="EMBL" id="JAZDUA010000018">
    <property type="protein sequence ID" value="KAK7872967.1"/>
    <property type="molecule type" value="Genomic_DNA"/>
</dbReference>
<dbReference type="InterPro" id="IPR055432">
    <property type="entry name" value="STING_LBD"/>
</dbReference>
<sequence length="392" mass="45315">MPSHRVTRETLDGQVHYPDKLPHRRGCRSTCMALIVIGLIVAACLGDVEQKTGDPVSFLVILGCAITIQMVFELLWRATYYVEEWRHVKSRHKGSHWHLLNKLLLKNFWATWVYVAACIIFISVIVVQNCDIQDHLWKVSSSLQQVFGILCISDFLKRIVNLSKNPVSDSVFLEKLELLDYGSGMAQNFFYGYLRIILPSTGDEGKGIIERIDDFISQQRLSEDSFPVKKLFILIPSSSYLPNDLKDCSFDWMKSAGTLEKKIRDRAGVISRPYKNSVYRIKNPDDDNDKGIYVVAEGATPCKTLHEVVQYSGERQEFYKEHQKEIIFSFFETLRETLREDRDCRGLCEFVYYDDTDEFGLNNVNVGRLLLQRIEEIQATEEFLRGVRDRNI</sequence>
<dbReference type="Gene3D" id="3.40.50.12100">
    <property type="entry name" value="Stimulator of interferon genes protein"/>
    <property type="match status" value="1"/>
</dbReference>
<protein>
    <recommendedName>
        <fullName evidence="2">STING ligand-binding domain-containing protein</fullName>
    </recommendedName>
</protein>
<dbReference type="PANTHER" id="PTHR34339">
    <property type="entry name" value="STIMULATOR OF INTERFERON GENES PROTEIN"/>
    <property type="match status" value="1"/>
</dbReference>
<dbReference type="InterPro" id="IPR033952">
    <property type="entry name" value="STING_C"/>
</dbReference>
<dbReference type="AlphaFoldDB" id="A0AAN9ZG11"/>
<dbReference type="GO" id="GO:0045087">
    <property type="term" value="P:innate immune response"/>
    <property type="evidence" value="ECO:0007669"/>
    <property type="project" value="TreeGrafter"/>
</dbReference>
<evidence type="ECO:0000256" key="1">
    <source>
        <dbReference type="SAM" id="Phobius"/>
    </source>
</evidence>
<organism evidence="3 4">
    <name type="scientific">Gryllus longicercus</name>
    <dbReference type="NCBI Taxonomy" id="2509291"/>
    <lineage>
        <taxon>Eukaryota</taxon>
        <taxon>Metazoa</taxon>
        <taxon>Ecdysozoa</taxon>
        <taxon>Arthropoda</taxon>
        <taxon>Hexapoda</taxon>
        <taxon>Insecta</taxon>
        <taxon>Pterygota</taxon>
        <taxon>Neoptera</taxon>
        <taxon>Polyneoptera</taxon>
        <taxon>Orthoptera</taxon>
        <taxon>Ensifera</taxon>
        <taxon>Gryllidea</taxon>
        <taxon>Grylloidea</taxon>
        <taxon>Gryllidae</taxon>
        <taxon>Gryllinae</taxon>
        <taxon>Gryllus</taxon>
    </lineage>
</organism>
<evidence type="ECO:0000313" key="3">
    <source>
        <dbReference type="EMBL" id="KAK7872967.1"/>
    </source>
</evidence>
<proteinExistence type="predicted"/>
<feature type="transmembrane region" description="Helical" evidence="1">
    <location>
        <begin position="30"/>
        <end position="48"/>
    </location>
</feature>
<comment type="caution">
    <text evidence="3">The sequence shown here is derived from an EMBL/GenBank/DDBJ whole genome shotgun (WGS) entry which is preliminary data.</text>
</comment>
<evidence type="ECO:0000259" key="2">
    <source>
        <dbReference type="Pfam" id="PF15009"/>
    </source>
</evidence>
<dbReference type="GO" id="GO:0000045">
    <property type="term" value="P:autophagosome assembly"/>
    <property type="evidence" value="ECO:0007669"/>
    <property type="project" value="TreeGrafter"/>
</dbReference>
<keyword evidence="1" id="KW-0472">Membrane</keyword>
<gene>
    <name evidence="3" type="ORF">R5R35_004274</name>
</gene>
<dbReference type="Proteomes" id="UP001378592">
    <property type="component" value="Unassembled WGS sequence"/>
</dbReference>
<dbReference type="InterPro" id="IPR038623">
    <property type="entry name" value="STING_C_sf"/>
</dbReference>
<name>A0AAN9ZG11_9ORTH</name>
<keyword evidence="1" id="KW-0812">Transmembrane</keyword>
<keyword evidence="1" id="KW-1133">Transmembrane helix</keyword>
<dbReference type="Pfam" id="PF15009">
    <property type="entry name" value="STING_LBD"/>
    <property type="match status" value="1"/>
</dbReference>
<dbReference type="GO" id="GO:0032481">
    <property type="term" value="P:positive regulation of type I interferon production"/>
    <property type="evidence" value="ECO:0007669"/>
    <property type="project" value="InterPro"/>
</dbReference>
<dbReference type="GO" id="GO:0035438">
    <property type="term" value="F:cyclic-di-GMP binding"/>
    <property type="evidence" value="ECO:0007669"/>
    <property type="project" value="InterPro"/>
</dbReference>
<feature type="domain" description="STING ligand-binding" evidence="2">
    <location>
        <begin position="180"/>
        <end position="376"/>
    </location>
</feature>
<dbReference type="GO" id="GO:0002218">
    <property type="term" value="P:activation of innate immune response"/>
    <property type="evidence" value="ECO:0007669"/>
    <property type="project" value="InterPro"/>
</dbReference>
<feature type="transmembrane region" description="Helical" evidence="1">
    <location>
        <begin position="60"/>
        <end position="82"/>
    </location>
</feature>
<dbReference type="GO" id="GO:0005776">
    <property type="term" value="C:autophagosome"/>
    <property type="evidence" value="ECO:0007669"/>
    <property type="project" value="TreeGrafter"/>
</dbReference>
<dbReference type="InterPro" id="IPR029158">
    <property type="entry name" value="STING"/>
</dbReference>
<dbReference type="GO" id="GO:0005789">
    <property type="term" value="C:endoplasmic reticulum membrane"/>
    <property type="evidence" value="ECO:0007669"/>
    <property type="project" value="TreeGrafter"/>
</dbReference>
<keyword evidence="4" id="KW-1185">Reference proteome</keyword>
<dbReference type="CDD" id="cd12146">
    <property type="entry name" value="STING_C"/>
    <property type="match status" value="1"/>
</dbReference>
<dbReference type="GO" id="GO:0016239">
    <property type="term" value="P:positive regulation of macroautophagy"/>
    <property type="evidence" value="ECO:0007669"/>
    <property type="project" value="TreeGrafter"/>
</dbReference>
<accession>A0AAN9ZG11</accession>